<comment type="similarity">
    <text evidence="2">Belongs to the bile acid:sodium symporter (BASS) (TC 2.A.28) family.</text>
</comment>
<evidence type="ECO:0000256" key="6">
    <source>
        <dbReference type="ARBA" id="ARBA00023136"/>
    </source>
</evidence>
<keyword evidence="4" id="KW-0769">Symport</keyword>
<dbReference type="STRING" id="10195.A0A3M7SZA3"/>
<keyword evidence="3 8" id="KW-0812">Transmembrane</keyword>
<feature type="transmembrane region" description="Helical" evidence="8">
    <location>
        <begin position="369"/>
        <end position="386"/>
    </location>
</feature>
<reference evidence="10 11" key="1">
    <citation type="journal article" date="2018" name="Sci. Rep.">
        <title>Genomic signatures of local adaptation to the degree of environmental predictability in rotifers.</title>
        <authorList>
            <person name="Franch-Gras L."/>
            <person name="Hahn C."/>
            <person name="Garcia-Roger E.M."/>
            <person name="Carmona M.J."/>
            <person name="Serra M."/>
            <person name="Gomez A."/>
        </authorList>
    </citation>
    <scope>NUCLEOTIDE SEQUENCE [LARGE SCALE GENOMIC DNA]</scope>
    <source>
        <strain evidence="10">HYR1</strain>
    </source>
</reference>
<evidence type="ECO:0000256" key="8">
    <source>
        <dbReference type="SAM" id="Phobius"/>
    </source>
</evidence>
<dbReference type="PANTHER" id="PTHR10361:SF28">
    <property type="entry name" value="P3 PROTEIN-RELATED"/>
    <property type="match status" value="1"/>
</dbReference>
<dbReference type="AlphaFoldDB" id="A0A3M7SZA3"/>
<dbReference type="InterPro" id="IPR002657">
    <property type="entry name" value="BilAc:Na_symport/Acr3"/>
</dbReference>
<feature type="transmembrane region" description="Helical" evidence="8">
    <location>
        <begin position="142"/>
        <end position="163"/>
    </location>
</feature>
<comment type="subcellular location">
    <subcellularLocation>
        <location evidence="1">Membrane</location>
        <topology evidence="1">Multi-pass membrane protein</topology>
    </subcellularLocation>
</comment>
<name>A0A3M7SZA3_BRAPC</name>
<feature type="region of interest" description="Disordered" evidence="7">
    <location>
        <begin position="428"/>
        <end position="455"/>
    </location>
</feature>
<dbReference type="Pfam" id="PF01758">
    <property type="entry name" value="SBF"/>
    <property type="match status" value="1"/>
</dbReference>
<accession>A0A3M7SZA3</accession>
<evidence type="ECO:0000256" key="2">
    <source>
        <dbReference type="ARBA" id="ARBA00006528"/>
    </source>
</evidence>
<protein>
    <submittedName>
        <fullName evidence="10">Ileal sodium bile acid cotransporter-like</fullName>
    </submittedName>
</protein>
<feature type="transmembrane region" description="Helical" evidence="8">
    <location>
        <begin position="268"/>
        <end position="294"/>
    </location>
</feature>
<dbReference type="PANTHER" id="PTHR10361">
    <property type="entry name" value="SODIUM-BILE ACID COTRANSPORTER"/>
    <property type="match status" value="1"/>
</dbReference>
<organism evidence="10 11">
    <name type="scientific">Brachionus plicatilis</name>
    <name type="common">Marine rotifer</name>
    <name type="synonym">Brachionus muelleri</name>
    <dbReference type="NCBI Taxonomy" id="10195"/>
    <lineage>
        <taxon>Eukaryota</taxon>
        <taxon>Metazoa</taxon>
        <taxon>Spiralia</taxon>
        <taxon>Gnathifera</taxon>
        <taxon>Rotifera</taxon>
        <taxon>Eurotatoria</taxon>
        <taxon>Monogononta</taxon>
        <taxon>Pseudotrocha</taxon>
        <taxon>Ploima</taxon>
        <taxon>Brachionidae</taxon>
        <taxon>Brachionus</taxon>
    </lineage>
</organism>
<evidence type="ECO:0000256" key="9">
    <source>
        <dbReference type="SAM" id="SignalP"/>
    </source>
</evidence>
<feature type="transmembrane region" description="Helical" evidence="8">
    <location>
        <begin position="398"/>
        <end position="419"/>
    </location>
</feature>
<evidence type="ECO:0000256" key="1">
    <source>
        <dbReference type="ARBA" id="ARBA00004141"/>
    </source>
</evidence>
<comment type="caution">
    <text evidence="10">The sequence shown here is derived from an EMBL/GenBank/DDBJ whole genome shotgun (WGS) entry which is preliminary data.</text>
</comment>
<dbReference type="InterPro" id="IPR004710">
    <property type="entry name" value="Bilac:Na_transpt"/>
</dbReference>
<dbReference type="EMBL" id="REGN01000556">
    <property type="protein sequence ID" value="RNA41121.1"/>
    <property type="molecule type" value="Genomic_DNA"/>
</dbReference>
<feature type="transmembrane region" description="Helical" evidence="8">
    <location>
        <begin position="183"/>
        <end position="202"/>
    </location>
</feature>
<evidence type="ECO:0000256" key="4">
    <source>
        <dbReference type="ARBA" id="ARBA00022847"/>
    </source>
</evidence>
<evidence type="ECO:0000256" key="5">
    <source>
        <dbReference type="ARBA" id="ARBA00022989"/>
    </source>
</evidence>
<dbReference type="InterPro" id="IPR038770">
    <property type="entry name" value="Na+/solute_symporter_sf"/>
</dbReference>
<evidence type="ECO:0000256" key="7">
    <source>
        <dbReference type="SAM" id="MobiDB-lite"/>
    </source>
</evidence>
<keyword evidence="5 8" id="KW-1133">Transmembrane helix</keyword>
<proteinExistence type="inferred from homology"/>
<feature type="transmembrane region" description="Helical" evidence="8">
    <location>
        <begin position="306"/>
        <end position="324"/>
    </location>
</feature>
<evidence type="ECO:0000256" key="3">
    <source>
        <dbReference type="ARBA" id="ARBA00022692"/>
    </source>
</evidence>
<dbReference type="GO" id="GO:0016020">
    <property type="term" value="C:membrane"/>
    <property type="evidence" value="ECO:0007669"/>
    <property type="project" value="UniProtKB-SubCell"/>
</dbReference>
<sequence>MKLVFSLCILVLFIEANSCLEQSNLTDLILLKNEELKCKMFKKCRFDVLIRSDISLDLLSINSSDQSVLKFNRISLCSGQKCSPKKDFGSLSLNNSMDYQIYQVEIQSVLIGKAALDFNLFDQIKINSCPITITQPRRVIDIVFDIMIYTFGLMISLLMGILLDKKCILNIFKIPKAMFIGFFCQYLIMPLLAFSICNIFGLTPIESLALFIYGCSPGGAGSNNWTILFGGDLDLSAVLTFVSVLSSMFMMPFWVYTLGSVFSNKAHIQIPILGLFGNLMITIVPCITGLILNIRYPKMKKFALKVAKPFTLCVLLTFLILAFVTKFYSFQLLKLRHWISGPLIPWFGYFVGGLAAWILRLPFNQVKTVAIETGVQNIGVAFLIIYTNLPSPEADFAALPIMSVAFLTNMPLYFLLIIVKIYKHFSQDDEDEKNPQEKNVESGPEIDPMITQNKN</sequence>
<keyword evidence="11" id="KW-1185">Reference proteome</keyword>
<feature type="transmembrane region" description="Helical" evidence="8">
    <location>
        <begin position="235"/>
        <end position="256"/>
    </location>
</feature>
<dbReference type="OrthoDB" id="203097at2759"/>
<evidence type="ECO:0000313" key="10">
    <source>
        <dbReference type="EMBL" id="RNA41121.1"/>
    </source>
</evidence>
<evidence type="ECO:0000313" key="11">
    <source>
        <dbReference type="Proteomes" id="UP000276133"/>
    </source>
</evidence>
<gene>
    <name evidence="10" type="ORF">BpHYR1_048390</name>
</gene>
<feature type="signal peptide" evidence="9">
    <location>
        <begin position="1"/>
        <end position="16"/>
    </location>
</feature>
<feature type="chain" id="PRO_5018297664" evidence="9">
    <location>
        <begin position="17"/>
        <end position="455"/>
    </location>
</feature>
<keyword evidence="6 8" id="KW-0472">Membrane</keyword>
<dbReference type="Proteomes" id="UP000276133">
    <property type="component" value="Unassembled WGS sequence"/>
</dbReference>
<keyword evidence="4" id="KW-0813">Transport</keyword>
<dbReference type="GO" id="GO:0015293">
    <property type="term" value="F:symporter activity"/>
    <property type="evidence" value="ECO:0007669"/>
    <property type="project" value="UniProtKB-KW"/>
</dbReference>
<feature type="transmembrane region" description="Helical" evidence="8">
    <location>
        <begin position="208"/>
        <end position="228"/>
    </location>
</feature>
<feature type="transmembrane region" description="Helical" evidence="8">
    <location>
        <begin position="344"/>
        <end position="362"/>
    </location>
</feature>
<keyword evidence="9" id="KW-0732">Signal</keyword>
<dbReference type="Gene3D" id="1.20.1530.20">
    <property type="match status" value="1"/>
</dbReference>